<feature type="compositionally biased region" description="Basic and acidic residues" evidence="1">
    <location>
        <begin position="1"/>
        <end position="37"/>
    </location>
</feature>
<name>A0A2P5D267_PARAD</name>
<keyword evidence="3" id="KW-1185">Reference proteome</keyword>
<evidence type="ECO:0000256" key="1">
    <source>
        <dbReference type="SAM" id="MobiDB-lite"/>
    </source>
</evidence>
<accession>A0A2P5D267</accession>
<evidence type="ECO:0000313" key="3">
    <source>
        <dbReference type="Proteomes" id="UP000237105"/>
    </source>
</evidence>
<dbReference type="Proteomes" id="UP000237105">
    <property type="component" value="Unassembled WGS sequence"/>
</dbReference>
<protein>
    <submittedName>
        <fullName evidence="2">Uncharacterized protein</fullName>
    </submittedName>
</protein>
<proteinExistence type="predicted"/>
<dbReference type="EMBL" id="JXTB01000072">
    <property type="protein sequence ID" value="PON67380.1"/>
    <property type="molecule type" value="Genomic_DNA"/>
</dbReference>
<evidence type="ECO:0000313" key="2">
    <source>
        <dbReference type="EMBL" id="PON67380.1"/>
    </source>
</evidence>
<feature type="region of interest" description="Disordered" evidence="1">
    <location>
        <begin position="1"/>
        <end position="57"/>
    </location>
</feature>
<sequence length="57" mass="6326">METQKREPRGRKRGVERAREAERKAGGTAKREAERDGISLSSEGDARDSVLCGPVRE</sequence>
<dbReference type="AlphaFoldDB" id="A0A2P5D267"/>
<gene>
    <name evidence="2" type="ORF">PanWU01x14_103610</name>
</gene>
<reference evidence="3" key="1">
    <citation type="submission" date="2016-06" db="EMBL/GenBank/DDBJ databases">
        <title>Parallel loss of symbiosis genes in relatives of nitrogen-fixing non-legume Parasponia.</title>
        <authorList>
            <person name="Van Velzen R."/>
            <person name="Holmer R."/>
            <person name="Bu F."/>
            <person name="Rutten L."/>
            <person name="Van Zeijl A."/>
            <person name="Liu W."/>
            <person name="Santuari L."/>
            <person name="Cao Q."/>
            <person name="Sharma T."/>
            <person name="Shen D."/>
            <person name="Roswanjaya Y."/>
            <person name="Wardhani T."/>
            <person name="Kalhor M.S."/>
            <person name="Jansen J."/>
            <person name="Van den Hoogen J."/>
            <person name="Gungor B."/>
            <person name="Hartog M."/>
            <person name="Hontelez J."/>
            <person name="Verver J."/>
            <person name="Yang W.-C."/>
            <person name="Schijlen E."/>
            <person name="Repin R."/>
            <person name="Schilthuizen M."/>
            <person name="Schranz E."/>
            <person name="Heidstra R."/>
            <person name="Miyata K."/>
            <person name="Fedorova E."/>
            <person name="Kohlen W."/>
            <person name="Bisseling T."/>
            <person name="Smit S."/>
            <person name="Geurts R."/>
        </authorList>
    </citation>
    <scope>NUCLEOTIDE SEQUENCE [LARGE SCALE GENOMIC DNA]</scope>
    <source>
        <strain evidence="3">cv. WU1-14</strain>
    </source>
</reference>
<organism evidence="2 3">
    <name type="scientific">Parasponia andersonii</name>
    <name type="common">Sponia andersonii</name>
    <dbReference type="NCBI Taxonomy" id="3476"/>
    <lineage>
        <taxon>Eukaryota</taxon>
        <taxon>Viridiplantae</taxon>
        <taxon>Streptophyta</taxon>
        <taxon>Embryophyta</taxon>
        <taxon>Tracheophyta</taxon>
        <taxon>Spermatophyta</taxon>
        <taxon>Magnoliopsida</taxon>
        <taxon>eudicotyledons</taxon>
        <taxon>Gunneridae</taxon>
        <taxon>Pentapetalae</taxon>
        <taxon>rosids</taxon>
        <taxon>fabids</taxon>
        <taxon>Rosales</taxon>
        <taxon>Cannabaceae</taxon>
        <taxon>Parasponia</taxon>
    </lineage>
</organism>
<comment type="caution">
    <text evidence="2">The sequence shown here is derived from an EMBL/GenBank/DDBJ whole genome shotgun (WGS) entry which is preliminary data.</text>
</comment>